<protein>
    <submittedName>
        <fullName evidence="5">M20 family metallopeptidase</fullName>
    </submittedName>
</protein>
<dbReference type="EMBL" id="JACOMF010000034">
    <property type="protein sequence ID" value="MBC4017746.1"/>
    <property type="molecule type" value="Genomic_DNA"/>
</dbReference>
<dbReference type="InterPro" id="IPR017150">
    <property type="entry name" value="Pept_M20_glutamate_carboxypep"/>
</dbReference>
<keyword evidence="6" id="KW-1185">Reference proteome</keyword>
<name>A0A9X0R1E8_9PROT</name>
<dbReference type="CDD" id="cd03885">
    <property type="entry name" value="M20_CPDG2"/>
    <property type="match status" value="1"/>
</dbReference>
<dbReference type="PANTHER" id="PTHR43808:SF9">
    <property type="entry name" value="BLL0789 PROTEIN"/>
    <property type="match status" value="1"/>
</dbReference>
<dbReference type="GO" id="GO:0046872">
    <property type="term" value="F:metal ion binding"/>
    <property type="evidence" value="ECO:0007669"/>
    <property type="project" value="UniProtKB-KW"/>
</dbReference>
<dbReference type="GO" id="GO:0016787">
    <property type="term" value="F:hydrolase activity"/>
    <property type="evidence" value="ECO:0007669"/>
    <property type="project" value="UniProtKB-KW"/>
</dbReference>
<dbReference type="Pfam" id="PF01546">
    <property type="entry name" value="Peptidase_M20"/>
    <property type="match status" value="1"/>
</dbReference>
<dbReference type="AlphaFoldDB" id="A0A9X0R1E8"/>
<dbReference type="SUPFAM" id="SSF53187">
    <property type="entry name" value="Zn-dependent exopeptidases"/>
    <property type="match status" value="1"/>
</dbReference>
<evidence type="ECO:0000313" key="5">
    <source>
        <dbReference type="EMBL" id="MBC4017746.1"/>
    </source>
</evidence>
<reference evidence="5" key="1">
    <citation type="submission" date="2020-08" db="EMBL/GenBank/DDBJ databases">
        <authorList>
            <person name="Hu Y."/>
            <person name="Nguyen S.V."/>
            <person name="Li F."/>
            <person name="Fanning S."/>
        </authorList>
    </citation>
    <scope>NUCLEOTIDE SEQUENCE</scope>
    <source>
        <strain evidence="5">SYSU D8009</strain>
    </source>
</reference>
<keyword evidence="2" id="KW-0378">Hydrolase</keyword>
<feature type="domain" description="Peptidase M20 dimerisation" evidence="4">
    <location>
        <begin position="192"/>
        <end position="292"/>
    </location>
</feature>
<dbReference type="Proteomes" id="UP000600101">
    <property type="component" value="Unassembled WGS sequence"/>
</dbReference>
<dbReference type="InterPro" id="IPR050072">
    <property type="entry name" value="Peptidase_M20A"/>
</dbReference>
<feature type="active site" description="Proton acceptor" evidence="3">
    <location>
        <position position="157"/>
    </location>
</feature>
<evidence type="ECO:0000256" key="3">
    <source>
        <dbReference type="PIRSR" id="PIRSR037238-1"/>
    </source>
</evidence>
<dbReference type="PANTHER" id="PTHR43808">
    <property type="entry name" value="ACETYLORNITHINE DEACETYLASE"/>
    <property type="match status" value="1"/>
</dbReference>
<gene>
    <name evidence="5" type="ORF">H7965_20790</name>
</gene>
<dbReference type="PIRSF" id="PIRSF037238">
    <property type="entry name" value="Carboxypeptidase_G2"/>
    <property type="match status" value="1"/>
</dbReference>
<organism evidence="5 6">
    <name type="scientific">Siccirubricoccus deserti</name>
    <dbReference type="NCBI Taxonomy" id="2013562"/>
    <lineage>
        <taxon>Bacteria</taxon>
        <taxon>Pseudomonadati</taxon>
        <taxon>Pseudomonadota</taxon>
        <taxon>Alphaproteobacteria</taxon>
        <taxon>Acetobacterales</taxon>
        <taxon>Roseomonadaceae</taxon>
        <taxon>Siccirubricoccus</taxon>
    </lineage>
</organism>
<sequence length="395" mass="41069">MTAESTEATITAWLATQQEAMLGVLEAMVNTDGGSYDKAGVDAVGEIVKRFMAERGIPVEVVPREKYGDCIKARVAGGTALASGNQQQSIVLMGHRDTVFPKGEPQRRPFKVENGIATGPGVADMKAGLVMNMFVLAAFHQFGGAPGPLLGLFTGDEEIGSPEGREVIEATAREARVVFNSEPGRPNGGVVTGRKGGVFSILDIEGKAAHSGGNFEAGISAIGELAAKITAIHALTDLKRGITLNVGLVSGGQSVNTVAPWAQGQIDLRYVEPADRDEVMGKIHAIVERSFVPGTRAKLTIRGEFLPLTQTPAAAKLFEMYKSAAGESGLAITGEFSGGCADSGFTAAVGAPTICAVGPVGGKAHSPEEYLEVASMVPRAQATARAILRLEKVGL</sequence>
<dbReference type="Gene3D" id="3.40.630.10">
    <property type="entry name" value="Zn peptidases"/>
    <property type="match status" value="1"/>
</dbReference>
<dbReference type="InterPro" id="IPR011650">
    <property type="entry name" value="Peptidase_M20_dimer"/>
</dbReference>
<proteinExistence type="predicted"/>
<dbReference type="Pfam" id="PF07687">
    <property type="entry name" value="M20_dimer"/>
    <property type="match status" value="1"/>
</dbReference>
<dbReference type="Gene3D" id="3.30.70.360">
    <property type="match status" value="1"/>
</dbReference>
<keyword evidence="1" id="KW-0479">Metal-binding</keyword>
<dbReference type="RefSeq" id="WP_186772502.1">
    <property type="nucleotide sequence ID" value="NZ_JACOMF010000034.1"/>
</dbReference>
<dbReference type="InterPro" id="IPR036264">
    <property type="entry name" value="Bact_exopeptidase_dim_dom"/>
</dbReference>
<dbReference type="SUPFAM" id="SSF55031">
    <property type="entry name" value="Bacterial exopeptidase dimerisation domain"/>
    <property type="match status" value="1"/>
</dbReference>
<evidence type="ECO:0000313" key="6">
    <source>
        <dbReference type="Proteomes" id="UP000600101"/>
    </source>
</evidence>
<accession>A0A9X0R1E8</accession>
<feature type="active site" evidence="3">
    <location>
        <position position="97"/>
    </location>
</feature>
<evidence type="ECO:0000259" key="4">
    <source>
        <dbReference type="Pfam" id="PF07687"/>
    </source>
</evidence>
<evidence type="ECO:0000256" key="2">
    <source>
        <dbReference type="ARBA" id="ARBA00022801"/>
    </source>
</evidence>
<evidence type="ECO:0000256" key="1">
    <source>
        <dbReference type="ARBA" id="ARBA00022723"/>
    </source>
</evidence>
<comment type="caution">
    <text evidence="5">The sequence shown here is derived from an EMBL/GenBank/DDBJ whole genome shotgun (WGS) entry which is preliminary data.</text>
</comment>
<dbReference type="InterPro" id="IPR002933">
    <property type="entry name" value="Peptidase_M20"/>
</dbReference>